<dbReference type="Gene3D" id="3.40.50.2000">
    <property type="entry name" value="Glycogen Phosphorylase B"/>
    <property type="match status" value="2"/>
</dbReference>
<dbReference type="InterPro" id="IPR051199">
    <property type="entry name" value="LPS_LOS_Heptosyltrfase"/>
</dbReference>
<reference evidence="3 4" key="1">
    <citation type="submission" date="2021-03" db="EMBL/GenBank/DDBJ databases">
        <title>Five novel Rahnella species.</title>
        <authorList>
            <person name="Brady C."/>
            <person name="Asselin J."/>
            <person name="Beer S."/>
            <person name="Bruberg M.B."/>
            <person name="Crampton B."/>
            <person name="Venter S."/>
            <person name="Arnold D."/>
            <person name="Denman S."/>
        </authorList>
    </citation>
    <scope>NUCLEOTIDE SEQUENCE [LARGE SCALE GENOMIC DNA]</scope>
    <source>
        <strain evidence="3 4">H11b</strain>
    </source>
</reference>
<comment type="caution">
    <text evidence="3">The sequence shown here is derived from an EMBL/GenBank/DDBJ whole genome shotgun (WGS) entry which is preliminary data.</text>
</comment>
<evidence type="ECO:0000256" key="1">
    <source>
        <dbReference type="ARBA" id="ARBA00022676"/>
    </source>
</evidence>
<evidence type="ECO:0000313" key="3">
    <source>
        <dbReference type="EMBL" id="MBU9858152.1"/>
    </source>
</evidence>
<proteinExistence type="predicted"/>
<keyword evidence="4" id="KW-1185">Reference proteome</keyword>
<organism evidence="3 4">
    <name type="scientific">Rahnella bonaserana</name>
    <dbReference type="NCBI Taxonomy" id="2816248"/>
    <lineage>
        <taxon>Bacteria</taxon>
        <taxon>Pseudomonadati</taxon>
        <taxon>Pseudomonadota</taxon>
        <taxon>Gammaproteobacteria</taxon>
        <taxon>Enterobacterales</taxon>
        <taxon>Yersiniaceae</taxon>
        <taxon>Rahnella</taxon>
    </lineage>
</organism>
<accession>A0ABS6M2E3</accession>
<keyword evidence="2" id="KW-0808">Transferase</keyword>
<dbReference type="InterPro" id="IPR002201">
    <property type="entry name" value="Glyco_trans_9"/>
</dbReference>
<sequence>MNIVMLCNAFGIGDAIVMSGLVNALHQQGHNITMLCEKRTAFIFEHSPLVDSVIIFEKISDLKKVPVKSYDLLIDINDKNHLSPLRFKIIKSLNPKTALTLNQKQYKIYDISIDYHQPHKHTSWRHRAVLNTLGYTDAVWKYALTIPADIEASTAQFLSTLSPGKLVVINPYSTEQARDMSPAQLAEITDYLAKDAKNTVVYIGTPAQLAKIDTASGIKFSSPSFLHAAALIKAADLVISPDTSVVHLCKVYNKNLICLYNNKVYGQGYQNNIVWGPDYDKAIQILSPGKRVDQITTETLIAALEKSGY</sequence>
<dbReference type="SUPFAM" id="SSF53756">
    <property type="entry name" value="UDP-Glycosyltransferase/glycogen phosphorylase"/>
    <property type="match status" value="1"/>
</dbReference>
<evidence type="ECO:0000313" key="4">
    <source>
        <dbReference type="Proteomes" id="UP000734343"/>
    </source>
</evidence>
<keyword evidence="1" id="KW-0328">Glycosyltransferase</keyword>
<dbReference type="Proteomes" id="UP000734343">
    <property type="component" value="Unassembled WGS sequence"/>
</dbReference>
<protein>
    <recommendedName>
        <fullName evidence="5">ADP-heptose:LPS heptosyltransferase</fullName>
    </recommendedName>
</protein>
<name>A0ABS6M2E3_9GAMM</name>
<dbReference type="PANTHER" id="PTHR30160">
    <property type="entry name" value="TETRAACYLDISACCHARIDE 4'-KINASE-RELATED"/>
    <property type="match status" value="1"/>
</dbReference>
<dbReference type="RefSeq" id="WP_346637027.1">
    <property type="nucleotide sequence ID" value="NZ_JBDJKL010000002.1"/>
</dbReference>
<evidence type="ECO:0000256" key="2">
    <source>
        <dbReference type="ARBA" id="ARBA00022679"/>
    </source>
</evidence>
<dbReference type="EMBL" id="JAFMOW010000068">
    <property type="protein sequence ID" value="MBU9858152.1"/>
    <property type="molecule type" value="Genomic_DNA"/>
</dbReference>
<dbReference type="Pfam" id="PF01075">
    <property type="entry name" value="Glyco_transf_9"/>
    <property type="match status" value="1"/>
</dbReference>
<evidence type="ECO:0008006" key="5">
    <source>
        <dbReference type="Google" id="ProtNLM"/>
    </source>
</evidence>
<gene>
    <name evidence="3" type="ORF">J1778_23015</name>
</gene>